<dbReference type="Gene3D" id="3.40.190.10">
    <property type="entry name" value="Periplasmic binding protein-like II"/>
    <property type="match status" value="2"/>
</dbReference>
<dbReference type="AlphaFoldDB" id="A0A921LTV0"/>
<evidence type="ECO:0000256" key="1">
    <source>
        <dbReference type="ARBA" id="ARBA00009437"/>
    </source>
</evidence>
<dbReference type="PROSITE" id="PS50931">
    <property type="entry name" value="HTH_LYSR"/>
    <property type="match status" value="1"/>
</dbReference>
<comment type="similarity">
    <text evidence="1">Belongs to the LysR transcriptional regulatory family.</text>
</comment>
<organism evidence="6 7">
    <name type="scientific">Collinsella ihumii</name>
    <dbReference type="NCBI Taxonomy" id="1720204"/>
    <lineage>
        <taxon>Bacteria</taxon>
        <taxon>Bacillati</taxon>
        <taxon>Actinomycetota</taxon>
        <taxon>Coriobacteriia</taxon>
        <taxon>Coriobacteriales</taxon>
        <taxon>Coriobacteriaceae</taxon>
        <taxon>Collinsella</taxon>
    </lineage>
</organism>
<reference evidence="6" key="1">
    <citation type="journal article" date="2021" name="PeerJ">
        <title>Extensive microbial diversity within the chicken gut microbiome revealed by metagenomics and culture.</title>
        <authorList>
            <person name="Gilroy R."/>
            <person name="Ravi A."/>
            <person name="Getino M."/>
            <person name="Pursley I."/>
            <person name="Horton D.L."/>
            <person name="Alikhan N.F."/>
            <person name="Baker D."/>
            <person name="Gharbi K."/>
            <person name="Hall N."/>
            <person name="Watson M."/>
            <person name="Adriaenssens E.M."/>
            <person name="Foster-Nyarko E."/>
            <person name="Jarju S."/>
            <person name="Secka A."/>
            <person name="Antonio M."/>
            <person name="Oren A."/>
            <person name="Chaudhuri R.R."/>
            <person name="La Ragione R."/>
            <person name="Hildebrand F."/>
            <person name="Pallen M.J."/>
        </authorList>
    </citation>
    <scope>NUCLEOTIDE SEQUENCE</scope>
    <source>
        <strain evidence="6">ChiGjej2B2-7701</strain>
    </source>
</reference>
<keyword evidence="2" id="KW-0805">Transcription regulation</keyword>
<dbReference type="Pfam" id="PF00126">
    <property type="entry name" value="HTH_1"/>
    <property type="match status" value="1"/>
</dbReference>
<sequence>MLDYRAYTFLEVCRQRSYTRAAEELHISQPAVSQHIRQLEQQYGCALFAKAGRGIEPTPAGEELFRALGAMANDEERLQRELGTLNENAAARAPLRFGCTRTVADYVAPCILAEHLACRPDDQILMQVENTAELLNQIETGTIDFALVEGSFDRARFDHVVFSCEPYVAIARHALDAARLEDLLGKRIILREPGSGTREILERYLAVRNLSVRDFAGIIELASIPAIKACVRAGAGISFLYRAAVESELAKGELADVTPADMSIEHHFELIWQRGSLFADRYRALARTWQAYASATA</sequence>
<dbReference type="Proteomes" id="UP000746751">
    <property type="component" value="Unassembled WGS sequence"/>
</dbReference>
<dbReference type="InterPro" id="IPR005119">
    <property type="entry name" value="LysR_subst-bd"/>
</dbReference>
<evidence type="ECO:0000256" key="2">
    <source>
        <dbReference type="ARBA" id="ARBA00023015"/>
    </source>
</evidence>
<accession>A0A921LTV0</accession>
<evidence type="ECO:0000256" key="4">
    <source>
        <dbReference type="ARBA" id="ARBA00023163"/>
    </source>
</evidence>
<dbReference type="Pfam" id="PF03466">
    <property type="entry name" value="LysR_substrate"/>
    <property type="match status" value="1"/>
</dbReference>
<name>A0A921LTV0_9ACTN</name>
<evidence type="ECO:0000259" key="5">
    <source>
        <dbReference type="PROSITE" id="PS50931"/>
    </source>
</evidence>
<dbReference type="GO" id="GO:0003700">
    <property type="term" value="F:DNA-binding transcription factor activity"/>
    <property type="evidence" value="ECO:0007669"/>
    <property type="project" value="InterPro"/>
</dbReference>
<dbReference type="Gene3D" id="1.10.10.10">
    <property type="entry name" value="Winged helix-like DNA-binding domain superfamily/Winged helix DNA-binding domain"/>
    <property type="match status" value="1"/>
</dbReference>
<comment type="caution">
    <text evidence="6">The sequence shown here is derived from an EMBL/GenBank/DDBJ whole genome shotgun (WGS) entry which is preliminary data.</text>
</comment>
<dbReference type="SUPFAM" id="SSF46785">
    <property type="entry name" value="Winged helix' DNA-binding domain"/>
    <property type="match status" value="1"/>
</dbReference>
<reference evidence="6" key="2">
    <citation type="submission" date="2021-09" db="EMBL/GenBank/DDBJ databases">
        <authorList>
            <person name="Gilroy R."/>
        </authorList>
    </citation>
    <scope>NUCLEOTIDE SEQUENCE</scope>
    <source>
        <strain evidence="6">ChiGjej2B2-7701</strain>
    </source>
</reference>
<feature type="domain" description="HTH lysR-type" evidence="5">
    <location>
        <begin position="1"/>
        <end position="58"/>
    </location>
</feature>
<evidence type="ECO:0000256" key="3">
    <source>
        <dbReference type="ARBA" id="ARBA00023125"/>
    </source>
</evidence>
<dbReference type="PANTHER" id="PTHR30126:SF39">
    <property type="entry name" value="HTH-TYPE TRANSCRIPTIONAL REGULATOR CYSL"/>
    <property type="match status" value="1"/>
</dbReference>
<proteinExistence type="inferred from homology"/>
<evidence type="ECO:0000313" key="6">
    <source>
        <dbReference type="EMBL" id="HJG31723.1"/>
    </source>
</evidence>
<dbReference type="FunFam" id="1.10.10.10:FF:000001">
    <property type="entry name" value="LysR family transcriptional regulator"/>
    <property type="match status" value="1"/>
</dbReference>
<evidence type="ECO:0000313" key="7">
    <source>
        <dbReference type="Proteomes" id="UP000746751"/>
    </source>
</evidence>
<protein>
    <submittedName>
        <fullName evidence="6">LysR family transcriptional regulator</fullName>
    </submittedName>
</protein>
<gene>
    <name evidence="6" type="ORF">K8U80_10080</name>
</gene>
<dbReference type="InterPro" id="IPR036388">
    <property type="entry name" value="WH-like_DNA-bd_sf"/>
</dbReference>
<dbReference type="SUPFAM" id="SSF53850">
    <property type="entry name" value="Periplasmic binding protein-like II"/>
    <property type="match status" value="1"/>
</dbReference>
<dbReference type="GO" id="GO:0000976">
    <property type="term" value="F:transcription cis-regulatory region binding"/>
    <property type="evidence" value="ECO:0007669"/>
    <property type="project" value="TreeGrafter"/>
</dbReference>
<dbReference type="PRINTS" id="PR00039">
    <property type="entry name" value="HTHLYSR"/>
</dbReference>
<dbReference type="InterPro" id="IPR036390">
    <property type="entry name" value="WH_DNA-bd_sf"/>
</dbReference>
<dbReference type="PANTHER" id="PTHR30126">
    <property type="entry name" value="HTH-TYPE TRANSCRIPTIONAL REGULATOR"/>
    <property type="match status" value="1"/>
</dbReference>
<keyword evidence="4" id="KW-0804">Transcription</keyword>
<dbReference type="EMBL" id="DYVF01000059">
    <property type="protein sequence ID" value="HJG31723.1"/>
    <property type="molecule type" value="Genomic_DNA"/>
</dbReference>
<dbReference type="InterPro" id="IPR000847">
    <property type="entry name" value="LysR_HTH_N"/>
</dbReference>
<keyword evidence="3" id="KW-0238">DNA-binding</keyword>